<accession>A0A9P9A4G9</accession>
<feature type="non-terminal residue" evidence="1">
    <location>
        <position position="403"/>
    </location>
</feature>
<dbReference type="OrthoDB" id="3692311at2759"/>
<sequence>PEHTQTDTMDLWGNVKIPFIGNGYDNTTIQAPATEWQDVVWGPKQERYSALAGIPISNVPVGNTTLYMQSGYIELNCYDFSRPPRDGTASKRDAVLPRQVALQPPNNSSWQGEHSSRWLIALDRFVNPIWTGPSRRGDDDTWESPGMFANVAGIEAGPTRLLFRAFNDAGIIAKGSLIYGYCDVRQRYVESRVHCERQTETSRQKCTAIAQRPSRKGHAPETISHLNFPAVFGHITKNLPEATSIGGIATTDLGLRYLKNPKGVSSSETSTDMFSGIPEEKVDFSRRLSQLLNTYILLSPFDFSTVPGTWLFTPPTATVEAEVSNLIAVYVVPRAWIAVGLLSCLVLLRGGIASVIVTHISTSPEILQYASTLDSKFIDLPPDTGHMSAKEITTMLKGQRVRL</sequence>
<name>A0A9P9A4G9_9PEZI</name>
<evidence type="ECO:0000313" key="1">
    <source>
        <dbReference type="EMBL" id="KAH6661636.1"/>
    </source>
</evidence>
<protein>
    <submittedName>
        <fullName evidence="1">Uncharacterized protein</fullName>
    </submittedName>
</protein>
<evidence type="ECO:0000313" key="2">
    <source>
        <dbReference type="Proteomes" id="UP000770015"/>
    </source>
</evidence>
<proteinExistence type="predicted"/>
<comment type="caution">
    <text evidence="1">The sequence shown here is derived from an EMBL/GenBank/DDBJ whole genome shotgun (WGS) entry which is preliminary data.</text>
</comment>
<dbReference type="EMBL" id="JAGSXJ010000050">
    <property type="protein sequence ID" value="KAH6661636.1"/>
    <property type="molecule type" value="Genomic_DNA"/>
</dbReference>
<keyword evidence="2" id="KW-1185">Reference proteome</keyword>
<dbReference type="Proteomes" id="UP000770015">
    <property type="component" value="Unassembled WGS sequence"/>
</dbReference>
<dbReference type="AlphaFoldDB" id="A0A9P9A4G9"/>
<organism evidence="1 2">
    <name type="scientific">Plectosphaerella plurivora</name>
    <dbReference type="NCBI Taxonomy" id="936078"/>
    <lineage>
        <taxon>Eukaryota</taxon>
        <taxon>Fungi</taxon>
        <taxon>Dikarya</taxon>
        <taxon>Ascomycota</taxon>
        <taxon>Pezizomycotina</taxon>
        <taxon>Sordariomycetes</taxon>
        <taxon>Hypocreomycetidae</taxon>
        <taxon>Glomerellales</taxon>
        <taxon>Plectosphaerellaceae</taxon>
        <taxon>Plectosphaerella</taxon>
    </lineage>
</organism>
<reference evidence="1" key="1">
    <citation type="journal article" date="2021" name="Nat. Commun.">
        <title>Genetic determinants of endophytism in the Arabidopsis root mycobiome.</title>
        <authorList>
            <person name="Mesny F."/>
            <person name="Miyauchi S."/>
            <person name="Thiergart T."/>
            <person name="Pickel B."/>
            <person name="Atanasova L."/>
            <person name="Karlsson M."/>
            <person name="Huettel B."/>
            <person name="Barry K.W."/>
            <person name="Haridas S."/>
            <person name="Chen C."/>
            <person name="Bauer D."/>
            <person name="Andreopoulos W."/>
            <person name="Pangilinan J."/>
            <person name="LaButti K."/>
            <person name="Riley R."/>
            <person name="Lipzen A."/>
            <person name="Clum A."/>
            <person name="Drula E."/>
            <person name="Henrissat B."/>
            <person name="Kohler A."/>
            <person name="Grigoriev I.V."/>
            <person name="Martin F.M."/>
            <person name="Hacquard S."/>
        </authorList>
    </citation>
    <scope>NUCLEOTIDE SEQUENCE</scope>
    <source>
        <strain evidence="1">MPI-SDFR-AT-0117</strain>
    </source>
</reference>
<gene>
    <name evidence="1" type="ORF">F5X68DRAFT_145452</name>
</gene>